<dbReference type="RefSeq" id="WP_006322982.1">
    <property type="nucleotide sequence ID" value="NZ_CAMISH010000009.1"/>
</dbReference>
<evidence type="ECO:0000313" key="1">
    <source>
        <dbReference type="EMBL" id="PYD37514.1"/>
    </source>
</evidence>
<dbReference type="Pfam" id="PF10945">
    <property type="entry name" value="CBP_BcsR"/>
    <property type="match status" value="1"/>
</dbReference>
<dbReference type="OrthoDB" id="6636615at2"/>
<comment type="caution">
    <text evidence="1">The sequence shown here is derived from an EMBL/GenBank/DDBJ whole genome shotgun (WGS) entry which is preliminary data.</text>
</comment>
<sequence>MNNQLTRFQTVAPSETQDDLLALSEAFSLPTLSYVDISRQERLTQMMTRWPLLAELAQTTGSR</sequence>
<reference evidence="1 2" key="1">
    <citation type="submission" date="2017-11" db="EMBL/GenBank/DDBJ databases">
        <title>Genome sequence of the oocydin A producing rhizobacterium Serratia plymuthica 4Rx5.</title>
        <authorList>
            <person name="Matilla M.A."/>
            <person name="Udaondo Z."/>
            <person name="Salmond G.P.C."/>
        </authorList>
    </citation>
    <scope>NUCLEOTIDE SEQUENCE [LARGE SCALE GENOMIC DNA]</scope>
    <source>
        <strain evidence="1 2">4Rx5</strain>
    </source>
</reference>
<evidence type="ECO:0008006" key="3">
    <source>
        <dbReference type="Google" id="ProtNLM"/>
    </source>
</evidence>
<dbReference type="EMBL" id="PESE01000006">
    <property type="protein sequence ID" value="PYD37514.1"/>
    <property type="molecule type" value="Genomic_DNA"/>
</dbReference>
<dbReference type="NCBIfam" id="NF040717">
    <property type="entry name" value="BcsR_only"/>
    <property type="match status" value="1"/>
</dbReference>
<dbReference type="InterPro" id="IPR024487">
    <property type="entry name" value="CBP_BcsR"/>
</dbReference>
<accession>A0A318NUS9</accession>
<dbReference type="AlphaFoldDB" id="A0A318NUS9"/>
<dbReference type="Proteomes" id="UP000248196">
    <property type="component" value="Unassembled WGS sequence"/>
</dbReference>
<evidence type="ECO:0000313" key="2">
    <source>
        <dbReference type="Proteomes" id="UP000248196"/>
    </source>
</evidence>
<gene>
    <name evidence="1" type="ORF">CT690_19220</name>
</gene>
<protein>
    <recommendedName>
        <fullName evidence="3">Cellulose biosynthesis protein BcsR</fullName>
    </recommendedName>
</protein>
<organism evidence="1 2">
    <name type="scientific">Serratia plymuthica</name>
    <dbReference type="NCBI Taxonomy" id="82996"/>
    <lineage>
        <taxon>Bacteria</taxon>
        <taxon>Pseudomonadati</taxon>
        <taxon>Pseudomonadota</taxon>
        <taxon>Gammaproteobacteria</taxon>
        <taxon>Enterobacterales</taxon>
        <taxon>Yersiniaceae</taxon>
        <taxon>Serratia</taxon>
    </lineage>
</organism>
<proteinExistence type="predicted"/>
<name>A0A318NUS9_SERPL</name>